<accession>A0AAN1ELY8</accession>
<evidence type="ECO:0000313" key="2">
    <source>
        <dbReference type="EMBL" id="ARQ12026.1"/>
    </source>
</evidence>
<evidence type="ECO:0000256" key="1">
    <source>
        <dbReference type="SAM" id="SignalP"/>
    </source>
</evidence>
<name>A0AAN1ELY8_RHIET</name>
<organism evidence="2 3">
    <name type="scientific">Rhizobium etli</name>
    <dbReference type="NCBI Taxonomy" id="29449"/>
    <lineage>
        <taxon>Bacteria</taxon>
        <taxon>Pseudomonadati</taxon>
        <taxon>Pseudomonadota</taxon>
        <taxon>Alphaproteobacteria</taxon>
        <taxon>Hyphomicrobiales</taxon>
        <taxon>Rhizobiaceae</taxon>
        <taxon>Rhizobium/Agrobacterium group</taxon>
        <taxon>Rhizobium</taxon>
    </lineage>
</organism>
<feature type="signal peptide" evidence="1">
    <location>
        <begin position="1"/>
        <end position="23"/>
    </location>
</feature>
<keyword evidence="1" id="KW-0732">Signal</keyword>
<dbReference type="RefSeq" id="WP_011427112.1">
    <property type="nucleotide sequence ID" value="NZ_CP020906.1"/>
</dbReference>
<dbReference type="InterPro" id="IPR046133">
    <property type="entry name" value="DUF6130"/>
</dbReference>
<reference evidence="2 3" key="1">
    <citation type="submission" date="2017-04" db="EMBL/GenBank/DDBJ databases">
        <title>Complete genome sequences of Rhizobium genomic linages associated to common bean (phaseolus vulgaris).</title>
        <authorList>
            <person name="Santamaria R.I."/>
            <person name="Bustos P."/>
            <person name="Perez-Carrascal O."/>
            <person name="Martinez-Flores I."/>
            <person name="Juarez S."/>
            <person name="Lozano L."/>
            <person name="Miranda F."/>
            <person name="Vinuesa P."/>
            <person name="Martinez-Romero E."/>
            <person name="Cevallos M.A."/>
            <person name="Romero D."/>
            <person name="Davila G."/>
            <person name="Gonzalez V."/>
        </authorList>
    </citation>
    <scope>NUCLEOTIDE SEQUENCE [LARGE SCALE GENOMIC DNA]</scope>
    <source>
        <strain evidence="2 3">NXC12</strain>
    </source>
</reference>
<feature type="chain" id="PRO_5042844410" evidence="1">
    <location>
        <begin position="24"/>
        <end position="146"/>
    </location>
</feature>
<dbReference type="Pfam" id="PF19625">
    <property type="entry name" value="DUF6130"/>
    <property type="match status" value="1"/>
</dbReference>
<dbReference type="AlphaFoldDB" id="A0AAN1ELY8"/>
<dbReference type="Proteomes" id="UP000194159">
    <property type="component" value="Chromosome"/>
</dbReference>
<gene>
    <name evidence="2" type="ORF">NXC12_CH04076</name>
</gene>
<proteinExistence type="predicted"/>
<dbReference type="EMBL" id="CP020906">
    <property type="protein sequence ID" value="ARQ12026.1"/>
    <property type="molecule type" value="Genomic_DNA"/>
</dbReference>
<evidence type="ECO:0000313" key="3">
    <source>
        <dbReference type="Proteomes" id="UP000194159"/>
    </source>
</evidence>
<protein>
    <submittedName>
        <fullName evidence="2">Uncharacterized protein</fullName>
    </submittedName>
</protein>
<sequence>MITIAKVIATAALLLAAGRPIHAETTTQFLPIKNEPAPKLVVDQPLAGPLASRAVAIIPYRTENFRILPIFGASASDVSPRAGHLHVSIDEQPWRWADAGGTGAIVLTALPSGEHRVLIEMATPEHEVLGGKVVKFTVPAINSAHH</sequence>